<protein>
    <recommendedName>
        <fullName evidence="1">W2 domain-containing protein</fullName>
    </recommendedName>
</protein>
<dbReference type="EMBL" id="PJQM01003575">
    <property type="protein sequence ID" value="RCH88168.1"/>
    <property type="molecule type" value="Genomic_DNA"/>
</dbReference>
<evidence type="ECO:0000313" key="3">
    <source>
        <dbReference type="Proteomes" id="UP000253551"/>
    </source>
</evidence>
<dbReference type="InterPro" id="IPR057397">
    <property type="entry name" value="HEAT_5MP1_2"/>
</dbReference>
<dbReference type="PANTHER" id="PTHR14208">
    <property type="entry name" value="BASIC LEUCINE ZIPPER AND W2 DOMAIN-CONTAINING PROTEIN"/>
    <property type="match status" value="1"/>
</dbReference>
<dbReference type="PROSITE" id="PS51363">
    <property type="entry name" value="W2"/>
    <property type="match status" value="1"/>
</dbReference>
<dbReference type="SUPFAM" id="SSF48371">
    <property type="entry name" value="ARM repeat"/>
    <property type="match status" value="1"/>
</dbReference>
<dbReference type="SMART" id="SM00515">
    <property type="entry name" value="eIF5C"/>
    <property type="match status" value="1"/>
</dbReference>
<dbReference type="STRING" id="4846.A0A367JE05"/>
<dbReference type="InterPro" id="IPR051245">
    <property type="entry name" value="eIF5-mimic_regulator"/>
</dbReference>
<keyword evidence="3" id="KW-1185">Reference proteome</keyword>
<accession>A0A367JE05</accession>
<sequence>MNSTQSQASTNSKPVLHGVKIKQRKGVQKANAKHEPEIFRDQLLVHFKTIKEGDFEAVSAKLDTLGNTLDYRKYGDSLFEVLITGGILEPGGIIDDDAERSPFCIFAAEDDAAVIKKYVDVFNKLIRRYKYLQRIFGETLQNILQFINKWQAEENSKLAKATGLLICSQLVPSSVLKVLLQDYLVKDGHALNFTTTVFRTVLDEQSIEQLGRALTAEGLNSRLIEFFPPNKRDEDCLVRHFEAEDMKELVDYYRRNKKNSIKGFLLNELSEKMQDEDATDAEVLSLIKSSIKDAGLTEADVVAIIWQSLMSTVDLLNTRADQIESQVLRSITQWSKVLEAFCSSPKTEIVLLQKVQSTCYEDVKLTKYFRRLIQTLYKNDVLSDNAILYWNDKAHLAQGKTLFLKQMEPFVTWLRENEDSSDEE</sequence>
<dbReference type="AlphaFoldDB" id="A0A367JE05"/>
<comment type="caution">
    <text evidence="2">The sequence shown here is derived from an EMBL/GenBank/DDBJ whole genome shotgun (WGS) entry which is preliminary data.</text>
</comment>
<evidence type="ECO:0000313" key="2">
    <source>
        <dbReference type="EMBL" id="RCH88168.1"/>
    </source>
</evidence>
<dbReference type="Pfam" id="PF25504">
    <property type="entry name" value="HEAT_5MP1_2"/>
    <property type="match status" value="1"/>
</dbReference>
<feature type="domain" description="W2" evidence="1">
    <location>
        <begin position="255"/>
        <end position="424"/>
    </location>
</feature>
<dbReference type="Proteomes" id="UP000253551">
    <property type="component" value="Unassembled WGS sequence"/>
</dbReference>
<dbReference type="GO" id="GO:0016020">
    <property type="term" value="C:membrane"/>
    <property type="evidence" value="ECO:0007669"/>
    <property type="project" value="TreeGrafter"/>
</dbReference>
<proteinExistence type="predicted"/>
<dbReference type="Gene3D" id="1.25.40.180">
    <property type="match status" value="1"/>
</dbReference>
<dbReference type="InterPro" id="IPR016024">
    <property type="entry name" value="ARM-type_fold"/>
</dbReference>
<organism evidence="2 3">
    <name type="scientific">Rhizopus stolonifer</name>
    <name type="common">Rhizopus nigricans</name>
    <dbReference type="NCBI Taxonomy" id="4846"/>
    <lineage>
        <taxon>Eukaryota</taxon>
        <taxon>Fungi</taxon>
        <taxon>Fungi incertae sedis</taxon>
        <taxon>Mucoromycota</taxon>
        <taxon>Mucoromycotina</taxon>
        <taxon>Mucoromycetes</taxon>
        <taxon>Mucorales</taxon>
        <taxon>Mucorineae</taxon>
        <taxon>Rhizopodaceae</taxon>
        <taxon>Rhizopus</taxon>
    </lineage>
</organism>
<gene>
    <name evidence="2" type="ORF">CU098_004689</name>
</gene>
<dbReference type="GO" id="GO:0005737">
    <property type="term" value="C:cytoplasm"/>
    <property type="evidence" value="ECO:0007669"/>
    <property type="project" value="TreeGrafter"/>
</dbReference>
<dbReference type="Pfam" id="PF02020">
    <property type="entry name" value="W2"/>
    <property type="match status" value="1"/>
</dbReference>
<dbReference type="PANTHER" id="PTHR14208:SF2">
    <property type="entry name" value="PROTEIN KRASAVIETZ"/>
    <property type="match status" value="1"/>
</dbReference>
<evidence type="ECO:0000259" key="1">
    <source>
        <dbReference type="PROSITE" id="PS51363"/>
    </source>
</evidence>
<dbReference type="OrthoDB" id="1727522at2759"/>
<name>A0A367JE05_RHIST</name>
<dbReference type="InterPro" id="IPR003307">
    <property type="entry name" value="W2_domain"/>
</dbReference>
<reference evidence="2 3" key="1">
    <citation type="journal article" date="2018" name="G3 (Bethesda)">
        <title>Phylogenetic and Phylogenomic Definition of Rhizopus Species.</title>
        <authorList>
            <person name="Gryganskyi A.P."/>
            <person name="Golan J."/>
            <person name="Dolatabadi S."/>
            <person name="Mondo S."/>
            <person name="Robb S."/>
            <person name="Idnurm A."/>
            <person name="Muszewska A."/>
            <person name="Steczkiewicz K."/>
            <person name="Masonjones S."/>
            <person name="Liao H.L."/>
            <person name="Gajdeczka M.T."/>
            <person name="Anike F."/>
            <person name="Vuek A."/>
            <person name="Anishchenko I.M."/>
            <person name="Voigt K."/>
            <person name="de Hoog G.S."/>
            <person name="Smith M.E."/>
            <person name="Heitman J."/>
            <person name="Vilgalys R."/>
            <person name="Stajich J.E."/>
        </authorList>
    </citation>
    <scope>NUCLEOTIDE SEQUENCE [LARGE SCALE GENOMIC DNA]</scope>
    <source>
        <strain evidence="2 3">LSU 92-RS-03</strain>
    </source>
</reference>